<dbReference type="Gene3D" id="2.30.42.10">
    <property type="match status" value="2"/>
</dbReference>
<dbReference type="InterPro" id="IPR036034">
    <property type="entry name" value="PDZ_sf"/>
</dbReference>
<feature type="compositionally biased region" description="Low complexity" evidence="1">
    <location>
        <begin position="219"/>
        <end position="231"/>
    </location>
</feature>
<evidence type="ECO:0000313" key="4">
    <source>
        <dbReference type="Proteomes" id="UP000747542"/>
    </source>
</evidence>
<reference evidence="3" key="1">
    <citation type="journal article" date="2021" name="Sci. Adv.">
        <title>The American lobster genome reveals insights on longevity, neural, and immune adaptations.</title>
        <authorList>
            <person name="Polinski J.M."/>
            <person name="Zimin A.V."/>
            <person name="Clark K.F."/>
            <person name="Kohn A.B."/>
            <person name="Sadowski N."/>
            <person name="Timp W."/>
            <person name="Ptitsyn A."/>
            <person name="Khanna P."/>
            <person name="Romanova D.Y."/>
            <person name="Williams P."/>
            <person name="Greenwood S.J."/>
            <person name="Moroz L.L."/>
            <person name="Walt D.R."/>
            <person name="Bodnar A.G."/>
        </authorList>
    </citation>
    <scope>NUCLEOTIDE SEQUENCE</scope>
    <source>
        <strain evidence="3">GMGI-L3</strain>
    </source>
</reference>
<dbReference type="SMART" id="SM00228">
    <property type="entry name" value="PDZ"/>
    <property type="match status" value="2"/>
</dbReference>
<dbReference type="EMBL" id="JAHLQT010011563">
    <property type="protein sequence ID" value="KAG7172279.1"/>
    <property type="molecule type" value="Genomic_DNA"/>
</dbReference>
<feature type="region of interest" description="Disordered" evidence="1">
    <location>
        <begin position="1"/>
        <end position="22"/>
    </location>
</feature>
<feature type="compositionally biased region" description="Polar residues" evidence="1">
    <location>
        <begin position="240"/>
        <end position="250"/>
    </location>
</feature>
<dbReference type="Pfam" id="PF00595">
    <property type="entry name" value="PDZ"/>
    <property type="match status" value="2"/>
</dbReference>
<feature type="region of interest" description="Disordered" evidence="1">
    <location>
        <begin position="218"/>
        <end position="250"/>
    </location>
</feature>
<dbReference type="PANTHER" id="PTHR19964">
    <property type="entry name" value="MULTIPLE PDZ DOMAIN PROTEIN"/>
    <property type="match status" value="1"/>
</dbReference>
<organism evidence="3 4">
    <name type="scientific">Homarus americanus</name>
    <name type="common">American lobster</name>
    <dbReference type="NCBI Taxonomy" id="6706"/>
    <lineage>
        <taxon>Eukaryota</taxon>
        <taxon>Metazoa</taxon>
        <taxon>Ecdysozoa</taxon>
        <taxon>Arthropoda</taxon>
        <taxon>Crustacea</taxon>
        <taxon>Multicrustacea</taxon>
        <taxon>Malacostraca</taxon>
        <taxon>Eumalacostraca</taxon>
        <taxon>Eucarida</taxon>
        <taxon>Decapoda</taxon>
        <taxon>Pleocyemata</taxon>
        <taxon>Astacidea</taxon>
        <taxon>Nephropoidea</taxon>
        <taxon>Nephropidae</taxon>
        <taxon>Homarus</taxon>
    </lineage>
</organism>
<dbReference type="CDD" id="cd00136">
    <property type="entry name" value="PDZ_canonical"/>
    <property type="match status" value="1"/>
</dbReference>
<proteinExistence type="predicted"/>
<feature type="domain" description="PDZ" evidence="2">
    <location>
        <begin position="125"/>
        <end position="208"/>
    </location>
</feature>
<dbReference type="PANTHER" id="PTHR19964:SF92">
    <property type="entry name" value="PATJ HOMOLOG"/>
    <property type="match status" value="1"/>
</dbReference>
<feature type="compositionally biased region" description="Low complexity" evidence="1">
    <location>
        <begin position="9"/>
        <end position="19"/>
    </location>
</feature>
<name>A0A8J5N3C8_HOMAM</name>
<comment type="caution">
    <text evidence="3">The sequence shown here is derived from an EMBL/GenBank/DDBJ whole genome shotgun (WGS) entry which is preliminary data.</text>
</comment>
<protein>
    <submittedName>
        <fullName evidence="3">Multiple PDZ domain protein-like 1</fullName>
    </submittedName>
</protein>
<keyword evidence="4" id="KW-1185">Reference proteome</keyword>
<sequence>MSLQERTELLSGEEGSSRSCTPTVPLSAVEDLVETVVVLRKEPTTHEIGISVVGGVDTYLGCVVVEGVAEGGPAWLDGRLQRGDILLQVNDESLVHSTREEAVKALRQCSSPVSLLVLQPTKFITVELRKSSVAERLGLSLMERRDGNGIFVTLVEPGSLAARYGRIMQGDKLLEVNGSPVAYLSLHHLALHLRSMEGSVVVVVGRVPSLARSVQQWARSLPPSTTTSQQPPARPRIHTWSHSTPHTSRLTECPSPALDDASSGGSRALLLGRLRAHTHNARTRATKFPRPPSLIHILRRSLRARNTSSSTHTVIRASCTTQVLMSGGSAPDSPQLPARVYNTEVICTDDTESCGSDKPFLSDVKVTSF</sequence>
<feature type="domain" description="PDZ" evidence="2">
    <location>
        <begin position="36"/>
        <end position="121"/>
    </location>
</feature>
<evidence type="ECO:0000259" key="2">
    <source>
        <dbReference type="PROSITE" id="PS50106"/>
    </source>
</evidence>
<dbReference type="InterPro" id="IPR051342">
    <property type="entry name" value="PDZ_scaffold"/>
</dbReference>
<gene>
    <name evidence="3" type="primary">Mpdz-L1</name>
    <name evidence="3" type="ORF">Hamer_G009637</name>
</gene>
<dbReference type="Proteomes" id="UP000747542">
    <property type="component" value="Unassembled WGS sequence"/>
</dbReference>
<dbReference type="AlphaFoldDB" id="A0A8J5N3C8"/>
<dbReference type="SUPFAM" id="SSF50156">
    <property type="entry name" value="PDZ domain-like"/>
    <property type="match status" value="2"/>
</dbReference>
<dbReference type="PROSITE" id="PS50106">
    <property type="entry name" value="PDZ"/>
    <property type="match status" value="2"/>
</dbReference>
<accession>A0A8J5N3C8</accession>
<evidence type="ECO:0000256" key="1">
    <source>
        <dbReference type="SAM" id="MobiDB-lite"/>
    </source>
</evidence>
<dbReference type="InterPro" id="IPR001478">
    <property type="entry name" value="PDZ"/>
</dbReference>
<evidence type="ECO:0000313" key="3">
    <source>
        <dbReference type="EMBL" id="KAG7172279.1"/>
    </source>
</evidence>